<sequence length="740" mass="80893">MDDLKDCPQSVEVNDPASPEKTKITNEQTTSGDTTTDMPPGGKLRSNTLRREADFSSVLNPAEKNELNALISSVTESMESQVTRLFDPVPGDENPRPSRVTFWSQLPYYLKDLTLSDPLSEIRGNQKESIKPSRSKKAGRAKDKRDANPLVADKPSEEDSATPRLPELKKEALQHFKKWQTAVHRRVGEISVKKAPEVQPSQPGQPSSGSKKRPPLNRKGKSTGPKAPPTPVVTLEADPVLTQLYPPTPTSLSSLEAEKRCLLLHALVLLLLSLESYNAYTRVLLLNITSSLGLPLRILAEDELRVGEALSQVAKSIPPELLAPKKTEDGKTVKKWKAGMVIPAGGLAGGLAEPLVEAGIGSVLGAASIPSTAAAGLLGSMGDNALAVGTLFAITGSRASGKMMEHYLKDVGDFAFIPLRGFIEDRFEIGKIAPESRRLRVVLGVGGWLASKADDPANHWRCLGKQSEVYAVRWELDALTKLGLSFDTLVRSAAWSMAKKEIMARTIFSNLADNRWPAGLLKISKIIDNNWNNGMVRADKLGAALADVIMGKAQGERGVSLIGYSLGARAVYSCLMCLAERRAFGLVENAVMMGTPAPSEPMVWCAMKSVVSGRLVNVYSENDYLLGFLYRTSSIDFGLAGLQRITGVEGIENVDVTAKISIHPRYQFLVGSILRHIGWEDTDREQIAQDEAGMSFYEERIRKHEERRNAVELGGEDVQKENDPGVIRTRLRKKNKKRFG</sequence>
<feature type="region of interest" description="Disordered" evidence="5">
    <location>
        <begin position="1"/>
        <end position="46"/>
    </location>
</feature>
<evidence type="ECO:0000256" key="4">
    <source>
        <dbReference type="ARBA" id="ARBA00023136"/>
    </source>
</evidence>
<comment type="caution">
    <text evidence="6">The sequence shown here is derived from an EMBL/GenBank/DDBJ whole genome shotgun (WGS) entry which is preliminary data.</text>
</comment>
<dbReference type="PANTHER" id="PTHR17920:SF22">
    <property type="entry name" value="DUF726 DOMAIN PROTEIN (AFU_ORTHOLOGUE AFUA_2G12860)"/>
    <property type="match status" value="1"/>
</dbReference>
<keyword evidence="3" id="KW-1133">Transmembrane helix</keyword>
<dbReference type="Pfam" id="PF05277">
    <property type="entry name" value="DUF726"/>
    <property type="match status" value="1"/>
</dbReference>
<evidence type="ECO:0000256" key="3">
    <source>
        <dbReference type="ARBA" id="ARBA00022989"/>
    </source>
</evidence>
<feature type="region of interest" description="Disordered" evidence="5">
    <location>
        <begin position="712"/>
        <end position="740"/>
    </location>
</feature>
<feature type="region of interest" description="Disordered" evidence="5">
    <location>
        <begin position="191"/>
        <end position="232"/>
    </location>
</feature>
<feature type="compositionally biased region" description="Basic residues" evidence="5">
    <location>
        <begin position="729"/>
        <end position="740"/>
    </location>
</feature>
<feature type="region of interest" description="Disordered" evidence="5">
    <location>
        <begin position="115"/>
        <end position="165"/>
    </location>
</feature>
<dbReference type="Proteomes" id="UP001303760">
    <property type="component" value="Unassembled WGS sequence"/>
</dbReference>
<evidence type="ECO:0000313" key="6">
    <source>
        <dbReference type="EMBL" id="KAK4238908.1"/>
    </source>
</evidence>
<reference evidence="6" key="1">
    <citation type="journal article" date="2023" name="Mol. Phylogenet. Evol.">
        <title>Genome-scale phylogeny and comparative genomics of the fungal order Sordariales.</title>
        <authorList>
            <person name="Hensen N."/>
            <person name="Bonometti L."/>
            <person name="Westerberg I."/>
            <person name="Brannstrom I.O."/>
            <person name="Guillou S."/>
            <person name="Cros-Aarteil S."/>
            <person name="Calhoun S."/>
            <person name="Haridas S."/>
            <person name="Kuo A."/>
            <person name="Mondo S."/>
            <person name="Pangilinan J."/>
            <person name="Riley R."/>
            <person name="LaButti K."/>
            <person name="Andreopoulos B."/>
            <person name="Lipzen A."/>
            <person name="Chen C."/>
            <person name="Yan M."/>
            <person name="Daum C."/>
            <person name="Ng V."/>
            <person name="Clum A."/>
            <person name="Steindorff A."/>
            <person name="Ohm R.A."/>
            <person name="Martin F."/>
            <person name="Silar P."/>
            <person name="Natvig D.O."/>
            <person name="Lalanne C."/>
            <person name="Gautier V."/>
            <person name="Ament-Velasquez S.L."/>
            <person name="Kruys A."/>
            <person name="Hutchinson M.I."/>
            <person name="Powell A.J."/>
            <person name="Barry K."/>
            <person name="Miller A.N."/>
            <person name="Grigoriev I.V."/>
            <person name="Debuchy R."/>
            <person name="Gladieux P."/>
            <person name="Hiltunen Thoren M."/>
            <person name="Johannesson H."/>
        </authorList>
    </citation>
    <scope>NUCLEOTIDE SEQUENCE</scope>
    <source>
        <strain evidence="6">CBS 532.94</strain>
    </source>
</reference>
<reference evidence="6" key="2">
    <citation type="submission" date="2023-05" db="EMBL/GenBank/DDBJ databases">
        <authorList>
            <consortium name="Lawrence Berkeley National Laboratory"/>
            <person name="Steindorff A."/>
            <person name="Hensen N."/>
            <person name="Bonometti L."/>
            <person name="Westerberg I."/>
            <person name="Brannstrom I.O."/>
            <person name="Guillou S."/>
            <person name="Cros-Aarteil S."/>
            <person name="Calhoun S."/>
            <person name="Haridas S."/>
            <person name="Kuo A."/>
            <person name="Mondo S."/>
            <person name="Pangilinan J."/>
            <person name="Riley R."/>
            <person name="Labutti K."/>
            <person name="Andreopoulos B."/>
            <person name="Lipzen A."/>
            <person name="Chen C."/>
            <person name="Yanf M."/>
            <person name="Daum C."/>
            <person name="Ng V."/>
            <person name="Clum A."/>
            <person name="Ohm R."/>
            <person name="Martin F."/>
            <person name="Silar P."/>
            <person name="Natvig D."/>
            <person name="Lalanne C."/>
            <person name="Gautier V."/>
            <person name="Ament-Velasquez S.L."/>
            <person name="Kruys A."/>
            <person name="Hutchinson M.I."/>
            <person name="Powell A.J."/>
            <person name="Barry K."/>
            <person name="Miller A.N."/>
            <person name="Grigoriev I.V."/>
            <person name="Debuchy R."/>
            <person name="Gladieux P."/>
            <person name="Thoren M.H."/>
            <person name="Johannesson H."/>
        </authorList>
    </citation>
    <scope>NUCLEOTIDE SEQUENCE</scope>
    <source>
        <strain evidence="6">CBS 532.94</strain>
    </source>
</reference>
<proteinExistence type="predicted"/>
<dbReference type="GO" id="GO:0016020">
    <property type="term" value="C:membrane"/>
    <property type="evidence" value="ECO:0007669"/>
    <property type="project" value="UniProtKB-SubCell"/>
</dbReference>
<evidence type="ECO:0000313" key="7">
    <source>
        <dbReference type="Proteomes" id="UP001303760"/>
    </source>
</evidence>
<keyword evidence="4" id="KW-0472">Membrane</keyword>
<evidence type="ECO:0000256" key="1">
    <source>
        <dbReference type="ARBA" id="ARBA00004141"/>
    </source>
</evidence>
<dbReference type="EMBL" id="MU860079">
    <property type="protein sequence ID" value="KAK4238908.1"/>
    <property type="molecule type" value="Genomic_DNA"/>
</dbReference>
<feature type="compositionally biased region" description="Basic residues" evidence="5">
    <location>
        <begin position="210"/>
        <end position="221"/>
    </location>
</feature>
<keyword evidence="7" id="KW-1185">Reference proteome</keyword>
<feature type="compositionally biased region" description="Polar residues" evidence="5">
    <location>
        <begin position="25"/>
        <end position="37"/>
    </location>
</feature>
<evidence type="ECO:0000256" key="2">
    <source>
        <dbReference type="ARBA" id="ARBA00022692"/>
    </source>
</evidence>
<keyword evidence="2" id="KW-0812">Transmembrane</keyword>
<feature type="compositionally biased region" description="Low complexity" evidence="5">
    <location>
        <begin position="199"/>
        <end position="209"/>
    </location>
</feature>
<gene>
    <name evidence="6" type="ORF">C8A03DRAFT_43388</name>
</gene>
<name>A0AAN7HCW4_9PEZI</name>
<accession>A0AAN7HCW4</accession>
<organism evidence="6 7">
    <name type="scientific">Achaetomium macrosporum</name>
    <dbReference type="NCBI Taxonomy" id="79813"/>
    <lineage>
        <taxon>Eukaryota</taxon>
        <taxon>Fungi</taxon>
        <taxon>Dikarya</taxon>
        <taxon>Ascomycota</taxon>
        <taxon>Pezizomycotina</taxon>
        <taxon>Sordariomycetes</taxon>
        <taxon>Sordariomycetidae</taxon>
        <taxon>Sordariales</taxon>
        <taxon>Chaetomiaceae</taxon>
        <taxon>Achaetomium</taxon>
    </lineage>
</organism>
<dbReference type="InterPro" id="IPR007941">
    <property type="entry name" value="DUF726"/>
</dbReference>
<evidence type="ECO:0000256" key="5">
    <source>
        <dbReference type="SAM" id="MobiDB-lite"/>
    </source>
</evidence>
<comment type="subcellular location">
    <subcellularLocation>
        <location evidence="1">Membrane</location>
        <topology evidence="1">Multi-pass membrane protein</topology>
    </subcellularLocation>
</comment>
<evidence type="ECO:0008006" key="8">
    <source>
        <dbReference type="Google" id="ProtNLM"/>
    </source>
</evidence>
<dbReference type="PANTHER" id="PTHR17920">
    <property type="entry name" value="TRANSMEMBRANE AND COILED-COIL DOMAIN-CONTAINING PROTEIN 4 TMCO4"/>
    <property type="match status" value="1"/>
</dbReference>
<protein>
    <recommendedName>
        <fullName evidence="8">DUF726-domain-containing protein</fullName>
    </recommendedName>
</protein>
<dbReference type="AlphaFoldDB" id="A0AAN7HCW4"/>